<protein>
    <submittedName>
        <fullName evidence="2">Uncharacterized protein</fullName>
    </submittedName>
</protein>
<name>A0A9W6ZEV5_9STRA</name>
<evidence type="ECO:0000256" key="1">
    <source>
        <dbReference type="SAM" id="MobiDB-lite"/>
    </source>
</evidence>
<evidence type="ECO:0000313" key="3">
    <source>
        <dbReference type="Proteomes" id="UP001165082"/>
    </source>
</evidence>
<organism evidence="2 3">
    <name type="scientific">Triparma retinervis</name>
    <dbReference type="NCBI Taxonomy" id="2557542"/>
    <lineage>
        <taxon>Eukaryota</taxon>
        <taxon>Sar</taxon>
        <taxon>Stramenopiles</taxon>
        <taxon>Ochrophyta</taxon>
        <taxon>Bolidophyceae</taxon>
        <taxon>Parmales</taxon>
        <taxon>Triparmaceae</taxon>
        <taxon>Triparma</taxon>
    </lineage>
</organism>
<gene>
    <name evidence="2" type="ORF">TrRE_jg9363</name>
</gene>
<sequence>MKVITSDDIAPGDNIESHEKSILPPSPLSSSTLSFISSACTIYDLLTSSNSACSVIASHSHLASASSSLSSLRLSLPPFESSHLDGEPWREGRAVVCALEDYVAKARSEASRKHKKDVEDYIKMGEGKGGDVRERVRDLATL</sequence>
<feature type="region of interest" description="Disordered" evidence="1">
    <location>
        <begin position="1"/>
        <end position="27"/>
    </location>
</feature>
<dbReference type="AlphaFoldDB" id="A0A9W6ZEV5"/>
<dbReference type="EMBL" id="BRXZ01003259">
    <property type="protein sequence ID" value="GMH50956.1"/>
    <property type="molecule type" value="Genomic_DNA"/>
</dbReference>
<dbReference type="Proteomes" id="UP001165082">
    <property type="component" value="Unassembled WGS sequence"/>
</dbReference>
<comment type="caution">
    <text evidence="2">The sequence shown here is derived from an EMBL/GenBank/DDBJ whole genome shotgun (WGS) entry which is preliminary data.</text>
</comment>
<proteinExistence type="predicted"/>
<reference evidence="2" key="1">
    <citation type="submission" date="2022-07" db="EMBL/GenBank/DDBJ databases">
        <title>Genome analysis of Parmales, a sister group of diatoms, reveals the evolutionary specialization of diatoms from phago-mixotrophs to photoautotrophs.</title>
        <authorList>
            <person name="Ban H."/>
            <person name="Sato S."/>
            <person name="Yoshikawa S."/>
            <person name="Kazumasa Y."/>
            <person name="Nakamura Y."/>
            <person name="Ichinomiya M."/>
            <person name="Saitoh K."/>
            <person name="Sato N."/>
            <person name="Blanc-Mathieu R."/>
            <person name="Endo H."/>
            <person name="Kuwata A."/>
            <person name="Ogata H."/>
        </authorList>
    </citation>
    <scope>NUCLEOTIDE SEQUENCE</scope>
</reference>
<accession>A0A9W6ZEV5</accession>
<feature type="non-terminal residue" evidence="2">
    <location>
        <position position="142"/>
    </location>
</feature>
<evidence type="ECO:0000313" key="2">
    <source>
        <dbReference type="EMBL" id="GMH50956.1"/>
    </source>
</evidence>
<keyword evidence="3" id="KW-1185">Reference proteome</keyword>